<sequence length="493" mass="55562">MTRIIKNTLFAIALLTGATSCEDFLKEKVYTEYDPSAFLKDKSGLDALLTGAYARSRIIAYDSRNYTFLFNEFNTDVSWETGGGLEAQAVPFIQFNWPANETLLNSFWVKMYQAIASANSVLDVASDLQGVDPATVDLARAEARFIRASSYYFLLNLFGPTPIIEIPRNAAPEEIERIGKETPRPANDVFVNYLIADLEFAADKLPVAEEPIGRASKGAALGVLTKLYLHEKNWQKVAETAQKVIDLNYYSLYADYPAMFSVQGEANKEYIYRAPCIAQSGYQNNYMPHAFPPNYPIQSNWVNFGAQFRTYTSFYKTFEEGDLRRKLLVTNYTDLSGKQVELLQDATGKALDNVRSFKYVPDPHAVGENNGNDIVYVRYADILLSLAEALNEIDGPTQKALDLVNQVRKRAAATEVKLADFTGKAALRDFLLAERGREFYSEGLRREDLIRHEKFISGGKARGWNAQPHQVLYPIPQQQRDANKNLEQNPGYQ</sequence>
<dbReference type="PROSITE" id="PS51257">
    <property type="entry name" value="PROKAR_LIPOPROTEIN"/>
    <property type="match status" value="1"/>
</dbReference>
<evidence type="ECO:0000313" key="9">
    <source>
        <dbReference type="Proteomes" id="UP000241964"/>
    </source>
</evidence>
<gene>
    <name evidence="8" type="ORF">CLV60_12930</name>
</gene>
<dbReference type="InterPro" id="IPR012944">
    <property type="entry name" value="SusD_RagB_dom"/>
</dbReference>
<dbReference type="EMBL" id="PYAS01000029">
    <property type="protein sequence ID" value="PSL18801.1"/>
    <property type="molecule type" value="Genomic_DNA"/>
</dbReference>
<comment type="similarity">
    <text evidence="2">Belongs to the SusD family.</text>
</comment>
<feature type="domain" description="SusD-like N-terminal" evidence="7">
    <location>
        <begin position="23"/>
        <end position="229"/>
    </location>
</feature>
<accession>A0A2P8FAQ1</accession>
<feature type="domain" description="RagB/SusD" evidence="6">
    <location>
        <begin position="362"/>
        <end position="492"/>
    </location>
</feature>
<evidence type="ECO:0000256" key="2">
    <source>
        <dbReference type="ARBA" id="ARBA00006275"/>
    </source>
</evidence>
<proteinExistence type="inferred from homology"/>
<evidence type="ECO:0000259" key="7">
    <source>
        <dbReference type="Pfam" id="PF14322"/>
    </source>
</evidence>
<keyword evidence="5" id="KW-0998">Cell outer membrane</keyword>
<comment type="caution">
    <text evidence="8">The sequence shown here is derived from an EMBL/GenBank/DDBJ whole genome shotgun (WGS) entry which is preliminary data.</text>
</comment>
<organism evidence="8 9">
    <name type="scientific">Dyadobacter jiangsuensis</name>
    <dbReference type="NCBI Taxonomy" id="1591085"/>
    <lineage>
        <taxon>Bacteria</taxon>
        <taxon>Pseudomonadati</taxon>
        <taxon>Bacteroidota</taxon>
        <taxon>Cytophagia</taxon>
        <taxon>Cytophagales</taxon>
        <taxon>Spirosomataceae</taxon>
        <taxon>Dyadobacter</taxon>
    </lineage>
</organism>
<dbReference type="GO" id="GO:0009279">
    <property type="term" value="C:cell outer membrane"/>
    <property type="evidence" value="ECO:0007669"/>
    <property type="project" value="UniProtKB-SubCell"/>
</dbReference>
<evidence type="ECO:0000256" key="1">
    <source>
        <dbReference type="ARBA" id="ARBA00004442"/>
    </source>
</evidence>
<dbReference type="OrthoDB" id="636214at2"/>
<keyword evidence="9" id="KW-1185">Reference proteome</keyword>
<dbReference type="AlphaFoldDB" id="A0A2P8FAQ1"/>
<name>A0A2P8FAQ1_9BACT</name>
<evidence type="ECO:0000256" key="5">
    <source>
        <dbReference type="ARBA" id="ARBA00023237"/>
    </source>
</evidence>
<keyword evidence="3" id="KW-0732">Signal</keyword>
<dbReference type="InterPro" id="IPR011990">
    <property type="entry name" value="TPR-like_helical_dom_sf"/>
</dbReference>
<dbReference type="Proteomes" id="UP000241964">
    <property type="component" value="Unassembled WGS sequence"/>
</dbReference>
<reference evidence="8 9" key="1">
    <citation type="submission" date="2018-03" db="EMBL/GenBank/DDBJ databases">
        <title>Genomic Encyclopedia of Archaeal and Bacterial Type Strains, Phase II (KMG-II): from individual species to whole genera.</title>
        <authorList>
            <person name="Goeker M."/>
        </authorList>
    </citation>
    <scope>NUCLEOTIDE SEQUENCE [LARGE SCALE GENOMIC DNA]</scope>
    <source>
        <strain evidence="8 9">DSM 29057</strain>
    </source>
</reference>
<keyword evidence="4" id="KW-0472">Membrane</keyword>
<dbReference type="Gene3D" id="1.25.40.390">
    <property type="match status" value="1"/>
</dbReference>
<evidence type="ECO:0000259" key="6">
    <source>
        <dbReference type="Pfam" id="PF07980"/>
    </source>
</evidence>
<dbReference type="Pfam" id="PF07980">
    <property type="entry name" value="SusD_RagB"/>
    <property type="match status" value="1"/>
</dbReference>
<comment type="subcellular location">
    <subcellularLocation>
        <location evidence="1">Cell outer membrane</location>
    </subcellularLocation>
</comment>
<evidence type="ECO:0000256" key="3">
    <source>
        <dbReference type="ARBA" id="ARBA00022729"/>
    </source>
</evidence>
<protein>
    <submittedName>
        <fullName evidence="8">Putative outer membrane starch-binding protein</fullName>
    </submittedName>
</protein>
<evidence type="ECO:0000256" key="4">
    <source>
        <dbReference type="ARBA" id="ARBA00023136"/>
    </source>
</evidence>
<dbReference type="InterPro" id="IPR033985">
    <property type="entry name" value="SusD-like_N"/>
</dbReference>
<dbReference type="SUPFAM" id="SSF48452">
    <property type="entry name" value="TPR-like"/>
    <property type="match status" value="1"/>
</dbReference>
<dbReference type="Pfam" id="PF14322">
    <property type="entry name" value="SusD-like_3"/>
    <property type="match status" value="1"/>
</dbReference>
<dbReference type="RefSeq" id="WP_106599667.1">
    <property type="nucleotide sequence ID" value="NZ_PYAS01000029.1"/>
</dbReference>
<evidence type="ECO:0000313" key="8">
    <source>
        <dbReference type="EMBL" id="PSL18801.1"/>
    </source>
</evidence>